<dbReference type="AlphaFoldDB" id="A0A926JRM7"/>
<dbReference type="Pfam" id="PF01551">
    <property type="entry name" value="Peptidase_M23"/>
    <property type="match status" value="1"/>
</dbReference>
<dbReference type="RefSeq" id="WP_187965260.1">
    <property type="nucleotide sequence ID" value="NZ_JACVDC010000020.1"/>
</dbReference>
<organism evidence="3 4">
    <name type="scientific">Sinomicrobium weinanense</name>
    <dbReference type="NCBI Taxonomy" id="2842200"/>
    <lineage>
        <taxon>Bacteria</taxon>
        <taxon>Pseudomonadati</taxon>
        <taxon>Bacteroidota</taxon>
        <taxon>Flavobacteriia</taxon>
        <taxon>Flavobacteriales</taxon>
        <taxon>Flavobacteriaceae</taxon>
        <taxon>Sinomicrobium</taxon>
    </lineage>
</organism>
<dbReference type="EMBL" id="JACVDC010000020">
    <property type="protein sequence ID" value="MBC9796114.1"/>
    <property type="molecule type" value="Genomic_DNA"/>
</dbReference>
<accession>A0A926JRM7</accession>
<dbReference type="Gene3D" id="2.70.70.10">
    <property type="entry name" value="Glucose Permease (Domain IIA)"/>
    <property type="match status" value="1"/>
</dbReference>
<dbReference type="InterPro" id="IPR011055">
    <property type="entry name" value="Dup_hybrid_motif"/>
</dbReference>
<evidence type="ECO:0000256" key="1">
    <source>
        <dbReference type="SAM" id="SignalP"/>
    </source>
</evidence>
<dbReference type="Proteomes" id="UP000653730">
    <property type="component" value="Unassembled WGS sequence"/>
</dbReference>
<gene>
    <name evidence="3" type="ORF">IBL28_09060</name>
</gene>
<feature type="signal peptide" evidence="1">
    <location>
        <begin position="1"/>
        <end position="20"/>
    </location>
</feature>
<dbReference type="PANTHER" id="PTHR21666">
    <property type="entry name" value="PEPTIDASE-RELATED"/>
    <property type="match status" value="1"/>
</dbReference>
<dbReference type="GO" id="GO:0004222">
    <property type="term" value="F:metalloendopeptidase activity"/>
    <property type="evidence" value="ECO:0007669"/>
    <property type="project" value="TreeGrafter"/>
</dbReference>
<evidence type="ECO:0000313" key="3">
    <source>
        <dbReference type="EMBL" id="MBC9796114.1"/>
    </source>
</evidence>
<proteinExistence type="predicted"/>
<dbReference type="CDD" id="cd12797">
    <property type="entry name" value="M23_peptidase"/>
    <property type="match status" value="1"/>
</dbReference>
<dbReference type="InterPro" id="IPR016047">
    <property type="entry name" value="M23ase_b-sheet_dom"/>
</dbReference>
<comment type="caution">
    <text evidence="3">The sequence shown here is derived from an EMBL/GenBank/DDBJ whole genome shotgun (WGS) entry which is preliminary data.</text>
</comment>
<reference evidence="3 4" key="1">
    <citation type="submission" date="2020-09" db="EMBL/GenBank/DDBJ databases">
        <title>Sinomicrobium weinanense sp. nov., a halophilic bacteria isolated from saline-alkali soil.</title>
        <authorList>
            <person name="Wu P."/>
            <person name="Ren H."/>
            <person name="Mei Y."/>
            <person name="Liang Y."/>
            <person name="Chen Z."/>
        </authorList>
    </citation>
    <scope>NUCLEOTIDE SEQUENCE [LARGE SCALE GENOMIC DNA]</scope>
    <source>
        <strain evidence="3 4">FJxs</strain>
    </source>
</reference>
<sequence>MKLSSILLYLILCVSGMEKAAGQEYIQSPEIRIGHLSEMVTINGKNTIYYELHLTNFADHTIKITGLTVTEGASGTPVFSVAEKELANRHRMAGTWEAVPEEVLPPGSASVIYMDFTLPSELKSNTLRHQLHFVNPDGDTDNPVTISGPVFGLRKTETALGPPLRGGPWAAIYESSWERGHRRVFFTVDGKARIPGRFAIDFVKLDREGKESKGDEDTIKNWYGYGAEVLAVADGTVASARDDFTESPTLSGHPRYPAGKATGNYISIAIGNNRYAFYEHLKPGSIRVKPGQKVKKGDVIAALGFTGQSTGPHLHFHVADADSPLGAEGIPFFLEQFSLLGNYKDFSKFGKAPWIPVNNSNETKITRERPGPNTVISF</sequence>
<keyword evidence="1" id="KW-0732">Signal</keyword>
<evidence type="ECO:0000313" key="4">
    <source>
        <dbReference type="Proteomes" id="UP000653730"/>
    </source>
</evidence>
<feature type="chain" id="PRO_5036858010" evidence="1">
    <location>
        <begin position="21"/>
        <end position="378"/>
    </location>
</feature>
<protein>
    <submittedName>
        <fullName evidence="3">M23 family metallopeptidase</fullName>
    </submittedName>
</protein>
<dbReference type="InterPro" id="IPR050570">
    <property type="entry name" value="Cell_wall_metabolism_enzyme"/>
</dbReference>
<name>A0A926JRM7_9FLAO</name>
<keyword evidence="4" id="KW-1185">Reference proteome</keyword>
<feature type="domain" description="M23ase beta-sheet core" evidence="2">
    <location>
        <begin position="225"/>
        <end position="322"/>
    </location>
</feature>
<dbReference type="PANTHER" id="PTHR21666:SF270">
    <property type="entry name" value="MUREIN HYDROLASE ACTIVATOR ENVC"/>
    <property type="match status" value="1"/>
</dbReference>
<evidence type="ECO:0000259" key="2">
    <source>
        <dbReference type="Pfam" id="PF01551"/>
    </source>
</evidence>
<dbReference type="SUPFAM" id="SSF51261">
    <property type="entry name" value="Duplicated hybrid motif"/>
    <property type="match status" value="1"/>
</dbReference>